<organism evidence="2 3">
    <name type="scientific">Salinomyces thailandicus</name>
    <dbReference type="NCBI Taxonomy" id="706561"/>
    <lineage>
        <taxon>Eukaryota</taxon>
        <taxon>Fungi</taxon>
        <taxon>Dikarya</taxon>
        <taxon>Ascomycota</taxon>
        <taxon>Pezizomycotina</taxon>
        <taxon>Dothideomycetes</taxon>
        <taxon>Dothideomycetidae</taxon>
        <taxon>Mycosphaerellales</taxon>
        <taxon>Teratosphaeriaceae</taxon>
        <taxon>Salinomyces</taxon>
    </lineage>
</organism>
<keyword evidence="3" id="KW-1185">Reference proteome</keyword>
<feature type="region of interest" description="Disordered" evidence="1">
    <location>
        <begin position="1"/>
        <end position="132"/>
    </location>
</feature>
<dbReference type="OrthoDB" id="3501663at2759"/>
<feature type="compositionally biased region" description="Basic residues" evidence="1">
    <location>
        <begin position="17"/>
        <end position="26"/>
    </location>
</feature>
<accession>A0A4V5N3K3</accession>
<name>A0A4V5N3K3_9PEZI</name>
<evidence type="ECO:0000256" key="1">
    <source>
        <dbReference type="SAM" id="MobiDB-lite"/>
    </source>
</evidence>
<feature type="compositionally biased region" description="Basic and acidic residues" evidence="1">
    <location>
        <begin position="38"/>
        <end position="48"/>
    </location>
</feature>
<dbReference type="EMBL" id="NAJL01000059">
    <property type="protein sequence ID" value="TKA23219.1"/>
    <property type="molecule type" value="Genomic_DNA"/>
</dbReference>
<proteinExistence type="predicted"/>
<sequence>MKPELVSSAVAPVNQKPPKKAVRRRQPPPPTTTARQQGRVEKRRKESLAAKATVNAPPPAANFFSGLTLRPANPGPPIPRRRRSSVSSVMTTDSGATEPSAEDAPVFSTVSDPISQPMRHREALAKPSRLGNKQAAITSMRHRLGMGIESALERSKQPRENVGTNRAELWVEKADTLRWPRSLLRALAHLLTYNITVDVMNGRLSQKVSARMVLEGLQGPEFTAVRTAEVKELSDELRNEGVALWEAPDVEEAVFDDADDEENW</sequence>
<comment type="caution">
    <text evidence="2">The sequence shown here is derived from an EMBL/GenBank/DDBJ whole genome shotgun (WGS) entry which is preliminary data.</text>
</comment>
<dbReference type="AlphaFoldDB" id="A0A4V5N3K3"/>
<protein>
    <submittedName>
        <fullName evidence="2">Uncharacterized protein</fullName>
    </submittedName>
</protein>
<gene>
    <name evidence="2" type="ORF">B0A50_07612</name>
</gene>
<evidence type="ECO:0000313" key="3">
    <source>
        <dbReference type="Proteomes" id="UP000308549"/>
    </source>
</evidence>
<reference evidence="2 3" key="1">
    <citation type="submission" date="2017-03" db="EMBL/GenBank/DDBJ databases">
        <title>Genomes of endolithic fungi from Antarctica.</title>
        <authorList>
            <person name="Coleine C."/>
            <person name="Masonjones S."/>
            <person name="Stajich J.E."/>
        </authorList>
    </citation>
    <scope>NUCLEOTIDE SEQUENCE [LARGE SCALE GENOMIC DNA]</scope>
    <source>
        <strain evidence="2 3">CCFEE 6315</strain>
    </source>
</reference>
<evidence type="ECO:0000313" key="2">
    <source>
        <dbReference type="EMBL" id="TKA23219.1"/>
    </source>
</evidence>
<dbReference type="Proteomes" id="UP000308549">
    <property type="component" value="Unassembled WGS sequence"/>
</dbReference>